<accession>A0A8T9QAT1</accession>
<dbReference type="RefSeq" id="WP_244676268.1">
    <property type="nucleotide sequence ID" value="NZ_CP095046.1"/>
</dbReference>
<gene>
    <name evidence="2" type="ORF">MUN79_02675</name>
</gene>
<proteinExistence type="predicted"/>
<keyword evidence="3" id="KW-1185">Reference proteome</keyword>
<dbReference type="KEGG" id="hcu:MUN79_02675"/>
<dbReference type="EMBL" id="CP095046">
    <property type="protein sequence ID" value="UOQ72910.1"/>
    <property type="molecule type" value="Genomic_DNA"/>
</dbReference>
<keyword evidence="1" id="KW-0472">Membrane</keyword>
<sequence>MKHYVKALVSILLLASVIALVLTSAWHEIGKCSGQGCLFVFPVAGILFLVEYLLLAPSYFWLMMGRAWWGALLAAVSIALSVAGLYKSAGFLDVRMYSPVFGWYLTYPESWPVQYLVWAQLLTVALVLLKVVFQAPLRRLFSDDIG</sequence>
<protein>
    <submittedName>
        <fullName evidence="2">Uncharacterized protein</fullName>
    </submittedName>
</protein>
<dbReference type="AlphaFoldDB" id="A0A8T9QAT1"/>
<evidence type="ECO:0000313" key="3">
    <source>
        <dbReference type="Proteomes" id="UP000831796"/>
    </source>
</evidence>
<keyword evidence="1" id="KW-1133">Transmembrane helix</keyword>
<dbReference type="Proteomes" id="UP000831796">
    <property type="component" value="Chromosome"/>
</dbReference>
<evidence type="ECO:0000256" key="1">
    <source>
        <dbReference type="SAM" id="Phobius"/>
    </source>
</evidence>
<feature type="transmembrane region" description="Helical" evidence="1">
    <location>
        <begin position="67"/>
        <end position="86"/>
    </location>
</feature>
<feature type="transmembrane region" description="Helical" evidence="1">
    <location>
        <begin position="115"/>
        <end position="133"/>
    </location>
</feature>
<keyword evidence="1" id="KW-0812">Transmembrane</keyword>
<name>A0A8T9QAT1_9BACT</name>
<feature type="transmembrane region" description="Helical" evidence="1">
    <location>
        <begin position="33"/>
        <end position="55"/>
    </location>
</feature>
<evidence type="ECO:0000313" key="2">
    <source>
        <dbReference type="EMBL" id="UOQ72910.1"/>
    </source>
</evidence>
<organism evidence="2 3">
    <name type="scientific">Hymenobacter cellulosilyticus</name>
    <dbReference type="NCBI Taxonomy" id="2932248"/>
    <lineage>
        <taxon>Bacteria</taxon>
        <taxon>Pseudomonadati</taxon>
        <taxon>Bacteroidota</taxon>
        <taxon>Cytophagia</taxon>
        <taxon>Cytophagales</taxon>
        <taxon>Hymenobacteraceae</taxon>
        <taxon>Hymenobacter</taxon>
    </lineage>
</organism>
<reference evidence="2" key="1">
    <citation type="submission" date="2022-04" db="EMBL/GenBank/DDBJ databases">
        <title>Hymenobacter sp. isolated from the air.</title>
        <authorList>
            <person name="Won M."/>
            <person name="Lee C.-M."/>
            <person name="Woen H.-Y."/>
            <person name="Kwon S.-W."/>
        </authorList>
    </citation>
    <scope>NUCLEOTIDE SEQUENCE</scope>
    <source>
        <strain evidence="2">5116S-3</strain>
    </source>
</reference>